<organism evidence="1 2">
    <name type="scientific">Chloebia gouldiae</name>
    <name type="common">Gouldian finch</name>
    <name type="synonym">Erythrura gouldiae</name>
    <dbReference type="NCBI Taxonomy" id="44316"/>
    <lineage>
        <taxon>Eukaryota</taxon>
        <taxon>Metazoa</taxon>
        <taxon>Chordata</taxon>
        <taxon>Craniata</taxon>
        <taxon>Vertebrata</taxon>
        <taxon>Euteleostomi</taxon>
        <taxon>Archelosauria</taxon>
        <taxon>Archosauria</taxon>
        <taxon>Dinosauria</taxon>
        <taxon>Saurischia</taxon>
        <taxon>Theropoda</taxon>
        <taxon>Coelurosauria</taxon>
        <taxon>Aves</taxon>
        <taxon>Neognathae</taxon>
        <taxon>Neoaves</taxon>
        <taxon>Telluraves</taxon>
        <taxon>Australaves</taxon>
        <taxon>Passeriformes</taxon>
        <taxon>Passeroidea</taxon>
        <taxon>Passeridae</taxon>
        <taxon>Chloebia</taxon>
    </lineage>
</organism>
<keyword evidence="2" id="KW-1185">Reference proteome</keyword>
<dbReference type="EMBL" id="QUSF01000165">
    <property type="protein sequence ID" value="RLV88911.1"/>
    <property type="molecule type" value="Genomic_DNA"/>
</dbReference>
<sequence>MRAPRQFELHLQAQIPVSRIPGLPPQGGLFGADPGAGAEGALQGLLGRGLARPENSPVAAILCTAGCHGDAGPAAIGPALVTWRALQPPGTTIPSMHRARSPGTPAPGITGSGTGPGVGPVFLLRGFTRTHQPGLGLLPIPSPASSVPVFSPGPR</sequence>
<evidence type="ECO:0000313" key="2">
    <source>
        <dbReference type="Proteomes" id="UP000276834"/>
    </source>
</evidence>
<accession>A0A3L8RWI4</accession>
<gene>
    <name evidence="1" type="ORF">DV515_00015196</name>
</gene>
<dbReference type="AlphaFoldDB" id="A0A3L8RWI4"/>
<reference evidence="1 2" key="1">
    <citation type="journal article" date="2018" name="Proc. R. Soc. B">
        <title>A non-coding region near Follistatin controls head colour polymorphism in the Gouldian finch.</title>
        <authorList>
            <person name="Toomey M.B."/>
            <person name="Marques C.I."/>
            <person name="Andrade P."/>
            <person name="Araujo P.M."/>
            <person name="Sabatino S."/>
            <person name="Gazda M.A."/>
            <person name="Afonso S."/>
            <person name="Lopes R.J."/>
            <person name="Corbo J.C."/>
            <person name="Carneiro M."/>
        </authorList>
    </citation>
    <scope>NUCLEOTIDE SEQUENCE [LARGE SCALE GENOMIC DNA]</scope>
    <source>
        <strain evidence="1">Red01</strain>
        <tissue evidence="1">Muscle</tissue>
    </source>
</reference>
<dbReference type="Proteomes" id="UP000276834">
    <property type="component" value="Unassembled WGS sequence"/>
</dbReference>
<proteinExistence type="predicted"/>
<comment type="caution">
    <text evidence="1">The sequence shown here is derived from an EMBL/GenBank/DDBJ whole genome shotgun (WGS) entry which is preliminary data.</text>
</comment>
<protein>
    <submittedName>
        <fullName evidence="1">Uncharacterized protein</fullName>
    </submittedName>
</protein>
<feature type="non-terminal residue" evidence="1">
    <location>
        <position position="155"/>
    </location>
</feature>
<evidence type="ECO:0000313" key="1">
    <source>
        <dbReference type="EMBL" id="RLV88911.1"/>
    </source>
</evidence>
<name>A0A3L8RWI4_CHLGU</name>